<evidence type="ECO:0000256" key="6">
    <source>
        <dbReference type="SAM" id="MobiDB-lite"/>
    </source>
</evidence>
<sequence length="407" mass="42157">MSELGSAVGAGALSLVAVIVLNASTLQVALLAALSGVAGAILAVPAGPWVEFRRKRPVMIGTDLVRVVVLGSVPAAAAVGSLTYAQLCVVGVVQAVCAIVYAAASGAHLKALVGEPQRLAATSRMEATLWTAISVGPPIGGLLVSWLGATTAIAVDVVSFALSALGVRRLRTPEPAPPTPARHRRWASEVTMGWRAIGAHPVLRLLFGNAMVFGGPIMAISPVLAVLMLRDLGLRPWQYGLALGLPGLGGIAGALLAKPLVRRFGQRRVLLAAGLARTPWMLFLPLAPPGTPGLIVITVADMLLLASAGVFNPAFATYRMNVTPDAVMTRVLTAWSISSRLIQPIVITAAGLLATAISPRTTLTVLAALVLTSALLLPWRTDTTTPAPTRHAASRAARPPTSRNARR</sequence>
<accession>A0ABP4Y3C6</accession>
<evidence type="ECO:0000256" key="4">
    <source>
        <dbReference type="ARBA" id="ARBA00022989"/>
    </source>
</evidence>
<dbReference type="EMBL" id="BAAALT010000059">
    <property type="protein sequence ID" value="GAA1801354.1"/>
    <property type="molecule type" value="Genomic_DNA"/>
</dbReference>
<name>A0ABP4Y3C6_9ACTN</name>
<organism evidence="8 9">
    <name type="scientific">Luedemannella flava</name>
    <dbReference type="NCBI Taxonomy" id="349316"/>
    <lineage>
        <taxon>Bacteria</taxon>
        <taxon>Bacillati</taxon>
        <taxon>Actinomycetota</taxon>
        <taxon>Actinomycetes</taxon>
        <taxon>Micromonosporales</taxon>
        <taxon>Micromonosporaceae</taxon>
        <taxon>Luedemannella</taxon>
    </lineage>
</organism>
<feature type="transmembrane region" description="Helical" evidence="7">
    <location>
        <begin position="337"/>
        <end position="357"/>
    </location>
</feature>
<feature type="transmembrane region" description="Helical" evidence="7">
    <location>
        <begin position="33"/>
        <end position="52"/>
    </location>
</feature>
<keyword evidence="4 7" id="KW-1133">Transmembrane helix</keyword>
<keyword evidence="5 7" id="KW-0472">Membrane</keyword>
<evidence type="ECO:0000256" key="5">
    <source>
        <dbReference type="ARBA" id="ARBA00023136"/>
    </source>
</evidence>
<feature type="transmembrane region" description="Helical" evidence="7">
    <location>
        <begin position="64"/>
        <end position="85"/>
    </location>
</feature>
<dbReference type="Proteomes" id="UP001500218">
    <property type="component" value="Unassembled WGS sequence"/>
</dbReference>
<feature type="transmembrane region" description="Helical" evidence="7">
    <location>
        <begin position="202"/>
        <end position="225"/>
    </location>
</feature>
<evidence type="ECO:0000313" key="9">
    <source>
        <dbReference type="Proteomes" id="UP001500218"/>
    </source>
</evidence>
<feature type="transmembrane region" description="Helical" evidence="7">
    <location>
        <begin position="293"/>
        <end position="316"/>
    </location>
</feature>
<protein>
    <submittedName>
        <fullName evidence="8">MFS transporter</fullName>
    </submittedName>
</protein>
<feature type="transmembrane region" description="Helical" evidence="7">
    <location>
        <begin position="91"/>
        <end position="113"/>
    </location>
</feature>
<feature type="transmembrane region" description="Helical" evidence="7">
    <location>
        <begin position="269"/>
        <end position="287"/>
    </location>
</feature>
<feature type="transmembrane region" description="Helical" evidence="7">
    <location>
        <begin position="149"/>
        <end position="167"/>
    </location>
</feature>
<feature type="transmembrane region" description="Helical" evidence="7">
    <location>
        <begin position="237"/>
        <end position="257"/>
    </location>
</feature>
<evidence type="ECO:0000256" key="3">
    <source>
        <dbReference type="ARBA" id="ARBA00022692"/>
    </source>
</evidence>
<dbReference type="PANTHER" id="PTHR23513:SF6">
    <property type="entry name" value="MAJOR FACILITATOR SUPERFAMILY ASSOCIATED DOMAIN-CONTAINING PROTEIN"/>
    <property type="match status" value="1"/>
</dbReference>
<dbReference type="Pfam" id="PF07690">
    <property type="entry name" value="MFS_1"/>
    <property type="match status" value="1"/>
</dbReference>
<evidence type="ECO:0000256" key="2">
    <source>
        <dbReference type="ARBA" id="ARBA00022475"/>
    </source>
</evidence>
<keyword evidence="9" id="KW-1185">Reference proteome</keyword>
<dbReference type="InterPro" id="IPR036259">
    <property type="entry name" value="MFS_trans_sf"/>
</dbReference>
<feature type="transmembrane region" description="Helical" evidence="7">
    <location>
        <begin position="363"/>
        <end position="381"/>
    </location>
</feature>
<feature type="region of interest" description="Disordered" evidence="6">
    <location>
        <begin position="385"/>
        <end position="407"/>
    </location>
</feature>
<reference evidence="9" key="1">
    <citation type="journal article" date="2019" name="Int. J. Syst. Evol. Microbiol.">
        <title>The Global Catalogue of Microorganisms (GCM) 10K type strain sequencing project: providing services to taxonomists for standard genome sequencing and annotation.</title>
        <authorList>
            <consortium name="The Broad Institute Genomics Platform"/>
            <consortium name="The Broad Institute Genome Sequencing Center for Infectious Disease"/>
            <person name="Wu L."/>
            <person name="Ma J."/>
        </authorList>
    </citation>
    <scope>NUCLEOTIDE SEQUENCE [LARGE SCALE GENOMIC DNA]</scope>
    <source>
        <strain evidence="9">JCM 13250</strain>
    </source>
</reference>
<evidence type="ECO:0000256" key="7">
    <source>
        <dbReference type="SAM" id="Phobius"/>
    </source>
</evidence>
<dbReference type="CDD" id="cd06173">
    <property type="entry name" value="MFS_MefA_like"/>
    <property type="match status" value="1"/>
</dbReference>
<keyword evidence="3 7" id="KW-0812">Transmembrane</keyword>
<dbReference type="InterPro" id="IPR011701">
    <property type="entry name" value="MFS"/>
</dbReference>
<gene>
    <name evidence="8" type="ORF">GCM10009682_24000</name>
</gene>
<evidence type="ECO:0000256" key="1">
    <source>
        <dbReference type="ARBA" id="ARBA00004651"/>
    </source>
</evidence>
<keyword evidence="2" id="KW-1003">Cell membrane</keyword>
<comment type="subcellular location">
    <subcellularLocation>
        <location evidence="1">Cell membrane</location>
        <topology evidence="1">Multi-pass membrane protein</topology>
    </subcellularLocation>
</comment>
<dbReference type="PANTHER" id="PTHR23513">
    <property type="entry name" value="INTEGRAL MEMBRANE EFFLUX PROTEIN-RELATED"/>
    <property type="match status" value="1"/>
</dbReference>
<proteinExistence type="predicted"/>
<evidence type="ECO:0000313" key="8">
    <source>
        <dbReference type="EMBL" id="GAA1801354.1"/>
    </source>
</evidence>
<comment type="caution">
    <text evidence="8">The sequence shown here is derived from an EMBL/GenBank/DDBJ whole genome shotgun (WGS) entry which is preliminary data.</text>
</comment>
<dbReference type="Gene3D" id="1.20.1250.20">
    <property type="entry name" value="MFS general substrate transporter like domains"/>
    <property type="match status" value="1"/>
</dbReference>
<dbReference type="SUPFAM" id="SSF103473">
    <property type="entry name" value="MFS general substrate transporter"/>
    <property type="match status" value="1"/>
</dbReference>